<evidence type="ECO:0000313" key="1">
    <source>
        <dbReference type="EMBL" id="GAI39112.1"/>
    </source>
</evidence>
<organism evidence="1">
    <name type="scientific">marine sediment metagenome</name>
    <dbReference type="NCBI Taxonomy" id="412755"/>
    <lineage>
        <taxon>unclassified sequences</taxon>
        <taxon>metagenomes</taxon>
        <taxon>ecological metagenomes</taxon>
    </lineage>
</organism>
<accession>X1N528</accession>
<gene>
    <name evidence="1" type="ORF">S06H3_48067</name>
</gene>
<reference evidence="1" key="1">
    <citation type="journal article" date="2014" name="Front. Microbiol.">
        <title>High frequency of phylogenetically diverse reductive dehalogenase-homologous genes in deep subseafloor sedimentary metagenomes.</title>
        <authorList>
            <person name="Kawai M."/>
            <person name="Futagami T."/>
            <person name="Toyoda A."/>
            <person name="Takaki Y."/>
            <person name="Nishi S."/>
            <person name="Hori S."/>
            <person name="Arai W."/>
            <person name="Tsubouchi T."/>
            <person name="Morono Y."/>
            <person name="Uchiyama I."/>
            <person name="Ito T."/>
            <person name="Fujiyama A."/>
            <person name="Inagaki F."/>
            <person name="Takami H."/>
        </authorList>
    </citation>
    <scope>NUCLEOTIDE SEQUENCE</scope>
    <source>
        <strain evidence="1">Expedition CK06-06</strain>
    </source>
</reference>
<dbReference type="EMBL" id="BARV01030243">
    <property type="protein sequence ID" value="GAI39112.1"/>
    <property type="molecule type" value="Genomic_DNA"/>
</dbReference>
<sequence>MTITIPRQVAELYKFKAGDAMEIEPIGVGELRIYKAIDR</sequence>
<evidence type="ECO:0008006" key="2">
    <source>
        <dbReference type="Google" id="ProtNLM"/>
    </source>
</evidence>
<protein>
    <recommendedName>
        <fullName evidence="2">SpoVT-AbrB domain-containing protein</fullName>
    </recommendedName>
</protein>
<dbReference type="AlphaFoldDB" id="X1N528"/>
<comment type="caution">
    <text evidence="1">The sequence shown here is derived from an EMBL/GenBank/DDBJ whole genome shotgun (WGS) entry which is preliminary data.</text>
</comment>
<proteinExistence type="predicted"/>
<name>X1N528_9ZZZZ</name>